<dbReference type="InterPro" id="IPR002223">
    <property type="entry name" value="Kunitz_BPTI"/>
</dbReference>
<dbReference type="Pfam" id="PF00014">
    <property type="entry name" value="Kunitz_BPTI"/>
    <property type="match status" value="2"/>
</dbReference>
<feature type="domain" description="BPTI/Kunitz inhibitor" evidence="1">
    <location>
        <begin position="1"/>
        <end position="41"/>
    </location>
</feature>
<sequence>LSLLPRFYFDKTTRRCREFTYRGQKGNANNFLSKDDCESFCHVAANPCNYGEPLLNAEKEVMICGGAETCPSGYYCHVGSSPETTNCCPGSRRPCDMQLEVGKGREHLERWYFDGGVQMCKKFVYQGMKGNANNFISREACQEACKGEHLFIHPPS</sequence>
<proteinExistence type="predicted"/>
<evidence type="ECO:0000259" key="1">
    <source>
        <dbReference type="PROSITE" id="PS50279"/>
    </source>
</evidence>
<dbReference type="InterPro" id="IPR028150">
    <property type="entry name" value="Lustrin_cystein"/>
</dbReference>
<accession>A0A0M3JDB9</accession>
<dbReference type="GO" id="GO:0004867">
    <property type="term" value="F:serine-type endopeptidase inhibitor activity"/>
    <property type="evidence" value="ECO:0007669"/>
    <property type="project" value="InterPro"/>
</dbReference>
<dbReference type="InterPro" id="IPR036880">
    <property type="entry name" value="Kunitz_BPTI_sf"/>
</dbReference>
<dbReference type="CDD" id="cd22593">
    <property type="entry name" value="Kunitz_conkunitzin"/>
    <property type="match status" value="2"/>
</dbReference>
<dbReference type="SUPFAM" id="SSF57362">
    <property type="entry name" value="BPTI-like"/>
    <property type="match status" value="2"/>
</dbReference>
<dbReference type="InterPro" id="IPR053014">
    <property type="entry name" value="Cuticle_assoc_divergent"/>
</dbReference>
<dbReference type="Pfam" id="PF14625">
    <property type="entry name" value="Lustrin_cystein"/>
    <property type="match status" value="1"/>
</dbReference>
<dbReference type="PROSITE" id="PS50279">
    <property type="entry name" value="BPTI_KUNITZ_2"/>
    <property type="match status" value="2"/>
</dbReference>
<dbReference type="WBParaSite" id="ASIM_0000560501-mRNA-1">
    <property type="protein sequence ID" value="ASIM_0000560501-mRNA-1"/>
    <property type="gene ID" value="ASIM_0000560501"/>
</dbReference>
<reference evidence="2" key="1">
    <citation type="submission" date="2017-02" db="UniProtKB">
        <authorList>
            <consortium name="WormBaseParasite"/>
        </authorList>
    </citation>
    <scope>IDENTIFICATION</scope>
</reference>
<dbReference type="AlphaFoldDB" id="A0A0M3JDB9"/>
<feature type="domain" description="BPTI/Kunitz inhibitor" evidence="1">
    <location>
        <begin position="95"/>
        <end position="145"/>
    </location>
</feature>
<evidence type="ECO:0000313" key="2">
    <source>
        <dbReference type="WBParaSite" id="ASIM_0000560501-mRNA-1"/>
    </source>
</evidence>
<dbReference type="PANTHER" id="PTHR46339">
    <property type="entry name" value="PROTEIN CBG15282-RELATED"/>
    <property type="match status" value="1"/>
</dbReference>
<dbReference type="SMART" id="SM00131">
    <property type="entry name" value="KU"/>
    <property type="match status" value="2"/>
</dbReference>
<organism evidence="2">
    <name type="scientific">Anisakis simplex</name>
    <name type="common">Herring worm</name>
    <dbReference type="NCBI Taxonomy" id="6269"/>
    <lineage>
        <taxon>Eukaryota</taxon>
        <taxon>Metazoa</taxon>
        <taxon>Ecdysozoa</taxon>
        <taxon>Nematoda</taxon>
        <taxon>Chromadorea</taxon>
        <taxon>Rhabditida</taxon>
        <taxon>Spirurina</taxon>
        <taxon>Ascaridomorpha</taxon>
        <taxon>Ascaridoidea</taxon>
        <taxon>Anisakidae</taxon>
        <taxon>Anisakis</taxon>
        <taxon>Anisakis simplex complex</taxon>
    </lineage>
</organism>
<protein>
    <submittedName>
        <fullName evidence="2">Papilin (inferred by orthology to a D. melanogaster protein)</fullName>
    </submittedName>
</protein>
<dbReference type="Gene3D" id="4.10.410.10">
    <property type="entry name" value="Pancreatic trypsin inhibitor Kunitz domain"/>
    <property type="match status" value="2"/>
</dbReference>
<name>A0A0M3JDB9_ANISI</name>